<dbReference type="Proteomes" id="UP000199181">
    <property type="component" value="Unassembled WGS sequence"/>
</dbReference>
<feature type="compositionally biased region" description="Gly residues" evidence="1">
    <location>
        <begin position="24"/>
        <end position="62"/>
    </location>
</feature>
<evidence type="ECO:0000313" key="4">
    <source>
        <dbReference type="Proteomes" id="UP000199181"/>
    </source>
</evidence>
<accession>A0A1I0L7D9</accession>
<organism evidence="3 4">
    <name type="scientific">Stigmatella erecta</name>
    <dbReference type="NCBI Taxonomy" id="83460"/>
    <lineage>
        <taxon>Bacteria</taxon>
        <taxon>Pseudomonadati</taxon>
        <taxon>Myxococcota</taxon>
        <taxon>Myxococcia</taxon>
        <taxon>Myxococcales</taxon>
        <taxon>Cystobacterineae</taxon>
        <taxon>Archangiaceae</taxon>
        <taxon>Stigmatella</taxon>
    </lineage>
</organism>
<dbReference type="RefSeq" id="WP_093525445.1">
    <property type="nucleotide sequence ID" value="NZ_FOIJ01000021.1"/>
</dbReference>
<feature type="chain" id="PRO_5011721224" description="DUF5666 domain-containing protein" evidence="2">
    <location>
        <begin position="26"/>
        <end position="346"/>
    </location>
</feature>
<keyword evidence="2" id="KW-0732">Signal</keyword>
<feature type="compositionally biased region" description="Gly residues" evidence="1">
    <location>
        <begin position="98"/>
        <end position="124"/>
    </location>
</feature>
<feature type="compositionally biased region" description="Low complexity" evidence="1">
    <location>
        <begin position="144"/>
        <end position="157"/>
    </location>
</feature>
<feature type="compositionally biased region" description="Gly residues" evidence="1">
    <location>
        <begin position="132"/>
        <end position="143"/>
    </location>
</feature>
<feature type="compositionally biased region" description="Low complexity" evidence="1">
    <location>
        <begin position="165"/>
        <end position="207"/>
    </location>
</feature>
<evidence type="ECO:0000313" key="3">
    <source>
        <dbReference type="EMBL" id="SEU35892.1"/>
    </source>
</evidence>
<reference evidence="4" key="1">
    <citation type="submission" date="2016-10" db="EMBL/GenBank/DDBJ databases">
        <authorList>
            <person name="Varghese N."/>
            <person name="Submissions S."/>
        </authorList>
    </citation>
    <scope>NUCLEOTIDE SEQUENCE [LARGE SCALE GENOMIC DNA]</scope>
    <source>
        <strain evidence="4">DSM 16858</strain>
    </source>
</reference>
<name>A0A1I0L7D9_9BACT</name>
<feature type="signal peptide" evidence="2">
    <location>
        <begin position="1"/>
        <end position="25"/>
    </location>
</feature>
<keyword evidence="4" id="KW-1185">Reference proteome</keyword>
<protein>
    <recommendedName>
        <fullName evidence="5">DUF5666 domain-containing protein</fullName>
    </recommendedName>
</protein>
<evidence type="ECO:0000256" key="2">
    <source>
        <dbReference type="SAM" id="SignalP"/>
    </source>
</evidence>
<gene>
    <name evidence="3" type="ORF">SAMN05443639_12159</name>
</gene>
<evidence type="ECO:0008006" key="5">
    <source>
        <dbReference type="Google" id="ProtNLM"/>
    </source>
</evidence>
<feature type="region of interest" description="Disordered" evidence="1">
    <location>
        <begin position="22"/>
        <end position="233"/>
    </location>
</feature>
<feature type="compositionally biased region" description="Polar residues" evidence="1">
    <location>
        <begin position="70"/>
        <end position="92"/>
    </location>
</feature>
<dbReference type="EMBL" id="FOIJ01000021">
    <property type="protein sequence ID" value="SEU35892.1"/>
    <property type="molecule type" value="Genomic_DNA"/>
</dbReference>
<evidence type="ECO:0000256" key="1">
    <source>
        <dbReference type="SAM" id="MobiDB-lite"/>
    </source>
</evidence>
<dbReference type="AlphaFoldDB" id="A0A1I0L7D9"/>
<sequence length="346" mass="32909">MRKIILSAALVFTLGLPLASHGQQAGGGAGTGAAGSPVGGTGGAGTGNALGGSGTSGPGTVGTGSSSNGADSTVGGTQTPSTGSFGLPSTQPLNSSGLGTGTGNVNGLGQTSGTGGAGQVGSGTGTSSFGPGAAGTGTVGTGTTGTTITQPGTVPGTSASIPPLGGTSVTPGTVGTGTSPVPGTGQVGSTPVGGTPAPNTTGTNTGVGAPGGASTQGVPGGSAALTPQQAQEEIARLQSEVRRLQAEADRNRDEGTGGSGTVGEDAAVASAVFEGRVKDVSQKAIEVIDFETGEPYLLRVNEGTRATRGAQRIPLARIQEGSRVRASFDWVSGESVATNIQVLKRR</sequence>
<proteinExistence type="predicted"/>